<name>W1XA42_9ZZZZ</name>
<accession>W1XA42</accession>
<evidence type="ECO:0000313" key="1">
    <source>
        <dbReference type="EMBL" id="ETJ25679.1"/>
    </source>
</evidence>
<sequence>EELELLISEEERKVFEEILMNTISQKVKAKIFMSNNWVKKINELMSSMNTSSSLKLSLSWVPKKSLLCLNHFILKSSSSCSKRVV</sequence>
<feature type="non-terminal residue" evidence="1">
    <location>
        <position position="85"/>
    </location>
</feature>
<reference evidence="1" key="1">
    <citation type="submission" date="2013-12" db="EMBL/GenBank/DDBJ databases">
        <title>A Varibaculum cambriense genome reconstructed from a premature infant gut community with otherwise low bacterial novelty that shifts toward anaerobic metabolism during the third week of life.</title>
        <authorList>
            <person name="Brown C.T."/>
            <person name="Sharon I."/>
            <person name="Thomas B.C."/>
            <person name="Castelle C.J."/>
            <person name="Morowitz M.J."/>
            <person name="Banfield J.F."/>
        </authorList>
    </citation>
    <scope>NUCLEOTIDE SEQUENCE</scope>
</reference>
<dbReference type="EMBL" id="AZMM01017702">
    <property type="protein sequence ID" value="ETJ25679.1"/>
    <property type="molecule type" value="Genomic_DNA"/>
</dbReference>
<organism evidence="1">
    <name type="scientific">human gut metagenome</name>
    <dbReference type="NCBI Taxonomy" id="408170"/>
    <lineage>
        <taxon>unclassified sequences</taxon>
        <taxon>metagenomes</taxon>
        <taxon>organismal metagenomes</taxon>
    </lineage>
</organism>
<protein>
    <submittedName>
        <fullName evidence="1">Chromosome segregation ATPase-like protein</fullName>
    </submittedName>
</protein>
<feature type="non-terminal residue" evidence="1">
    <location>
        <position position="1"/>
    </location>
</feature>
<dbReference type="AlphaFoldDB" id="W1XA42"/>
<proteinExistence type="predicted"/>
<gene>
    <name evidence="1" type="ORF">Q604_UNBC17702G0001</name>
</gene>
<comment type="caution">
    <text evidence="1">The sequence shown here is derived from an EMBL/GenBank/DDBJ whole genome shotgun (WGS) entry which is preliminary data.</text>
</comment>